<keyword evidence="2" id="KW-1185">Reference proteome</keyword>
<gene>
    <name evidence="1" type="ORF">KPH14_003424</name>
</gene>
<dbReference type="EMBL" id="JAIFRP010004357">
    <property type="protein sequence ID" value="KAK2577290.1"/>
    <property type="molecule type" value="Genomic_DNA"/>
</dbReference>
<evidence type="ECO:0000313" key="1">
    <source>
        <dbReference type="EMBL" id="KAK2577290.1"/>
    </source>
</evidence>
<reference evidence="1" key="2">
    <citation type="journal article" date="2023" name="Commun. Biol.">
        <title>Intrasexual cuticular hydrocarbon dimorphism in a wasp sheds light on hydrocarbon biosynthesis genes in Hymenoptera.</title>
        <authorList>
            <person name="Moris V.C."/>
            <person name="Podsiadlowski L."/>
            <person name="Martin S."/>
            <person name="Oeyen J.P."/>
            <person name="Donath A."/>
            <person name="Petersen M."/>
            <person name="Wilbrandt J."/>
            <person name="Misof B."/>
            <person name="Liedtke D."/>
            <person name="Thamm M."/>
            <person name="Scheiner R."/>
            <person name="Schmitt T."/>
            <person name="Niehuis O."/>
        </authorList>
    </citation>
    <scope>NUCLEOTIDE SEQUENCE</scope>
    <source>
        <strain evidence="1">GBR_01_08_01A</strain>
    </source>
</reference>
<reference evidence="1" key="1">
    <citation type="submission" date="2021-08" db="EMBL/GenBank/DDBJ databases">
        <authorList>
            <person name="Misof B."/>
            <person name="Oliver O."/>
            <person name="Podsiadlowski L."/>
            <person name="Donath A."/>
            <person name="Peters R."/>
            <person name="Mayer C."/>
            <person name="Rust J."/>
            <person name="Gunkel S."/>
            <person name="Lesny P."/>
            <person name="Martin S."/>
            <person name="Oeyen J.P."/>
            <person name="Petersen M."/>
            <person name="Panagiotis P."/>
            <person name="Wilbrandt J."/>
            <person name="Tanja T."/>
        </authorList>
    </citation>
    <scope>NUCLEOTIDE SEQUENCE</scope>
    <source>
        <strain evidence="1">GBR_01_08_01A</strain>
        <tissue evidence="1">Thorax + abdomen</tissue>
    </source>
</reference>
<dbReference type="Proteomes" id="UP001258017">
    <property type="component" value="Unassembled WGS sequence"/>
</dbReference>
<protein>
    <submittedName>
        <fullName evidence="1">Uncharacterized protein</fullName>
    </submittedName>
</protein>
<dbReference type="AlphaFoldDB" id="A0AAD9RCN3"/>
<accession>A0AAD9RCN3</accession>
<evidence type="ECO:0000313" key="2">
    <source>
        <dbReference type="Proteomes" id="UP001258017"/>
    </source>
</evidence>
<comment type="caution">
    <text evidence="1">The sequence shown here is derived from an EMBL/GenBank/DDBJ whole genome shotgun (WGS) entry which is preliminary data.</text>
</comment>
<organism evidence="1 2">
    <name type="scientific">Odynerus spinipes</name>
    <dbReference type="NCBI Taxonomy" id="1348599"/>
    <lineage>
        <taxon>Eukaryota</taxon>
        <taxon>Metazoa</taxon>
        <taxon>Ecdysozoa</taxon>
        <taxon>Arthropoda</taxon>
        <taxon>Hexapoda</taxon>
        <taxon>Insecta</taxon>
        <taxon>Pterygota</taxon>
        <taxon>Neoptera</taxon>
        <taxon>Endopterygota</taxon>
        <taxon>Hymenoptera</taxon>
        <taxon>Apocrita</taxon>
        <taxon>Aculeata</taxon>
        <taxon>Vespoidea</taxon>
        <taxon>Vespidae</taxon>
        <taxon>Eumeninae</taxon>
        <taxon>Odynerus</taxon>
    </lineage>
</organism>
<name>A0AAD9RCN3_9HYME</name>
<proteinExistence type="predicted"/>
<sequence length="149" mass="16659">MNGARILDEAMKLCVKNASGEIKIILDKLHNELAICNKLAFRVIKTDGDKKSMLKEFMESAKQLARDAKHVIHVCTGDEQEAFFKCLGNTLRKMKAQRVENLKKRSNPEISPAEIDQVIACFSNTFTNAQTSLAEAEKRFKDCVKGAKG</sequence>